<organism evidence="1 2">
    <name type="scientific">Eretmocerus hayati</name>
    <dbReference type="NCBI Taxonomy" id="131215"/>
    <lineage>
        <taxon>Eukaryota</taxon>
        <taxon>Metazoa</taxon>
        <taxon>Ecdysozoa</taxon>
        <taxon>Arthropoda</taxon>
        <taxon>Hexapoda</taxon>
        <taxon>Insecta</taxon>
        <taxon>Pterygota</taxon>
        <taxon>Neoptera</taxon>
        <taxon>Endopterygota</taxon>
        <taxon>Hymenoptera</taxon>
        <taxon>Apocrita</taxon>
        <taxon>Proctotrupomorpha</taxon>
        <taxon>Chalcidoidea</taxon>
        <taxon>Aphelinidae</taxon>
        <taxon>Aphelininae</taxon>
        <taxon>Eretmocerus</taxon>
    </lineage>
</organism>
<accession>A0ACC2NKE9</accession>
<dbReference type="Proteomes" id="UP001239111">
    <property type="component" value="Chromosome 3"/>
</dbReference>
<dbReference type="EMBL" id="CM056743">
    <property type="protein sequence ID" value="KAJ8670707.1"/>
    <property type="molecule type" value="Genomic_DNA"/>
</dbReference>
<evidence type="ECO:0000313" key="1">
    <source>
        <dbReference type="EMBL" id="KAJ8670707.1"/>
    </source>
</evidence>
<comment type="caution">
    <text evidence="1">The sequence shown here is derived from an EMBL/GenBank/DDBJ whole genome shotgun (WGS) entry which is preliminary data.</text>
</comment>
<gene>
    <name evidence="1" type="ORF">QAD02_001966</name>
</gene>
<evidence type="ECO:0000313" key="2">
    <source>
        <dbReference type="Proteomes" id="UP001239111"/>
    </source>
</evidence>
<keyword evidence="2" id="KW-1185">Reference proteome</keyword>
<sequence length="105" mass="11641">MCSYSGAEALTSGTFTLWGIYAPQWCRFAAHCGPLLHQQRVAHADAISWCDLVPQVFQCTYSPVASELISKHNISAAMGPEEESHAVSVFFVDSDEPNLHICRLW</sequence>
<proteinExistence type="predicted"/>
<protein>
    <submittedName>
        <fullName evidence="1">Uncharacterized protein</fullName>
    </submittedName>
</protein>
<name>A0ACC2NKE9_9HYME</name>
<reference evidence="1" key="1">
    <citation type="submission" date="2023-04" db="EMBL/GenBank/DDBJ databases">
        <title>A chromosome-level genome assembly of the parasitoid wasp Eretmocerus hayati.</title>
        <authorList>
            <person name="Zhong Y."/>
            <person name="Liu S."/>
            <person name="Liu Y."/>
        </authorList>
    </citation>
    <scope>NUCLEOTIDE SEQUENCE</scope>
    <source>
        <strain evidence="1">ZJU_SS_LIU_2023</strain>
    </source>
</reference>